<sequence length="91" mass="10207">MYRVGLPGWKVAARFGIPVKVRVNVHFDADSKTYWAESPDFDGLVVCGETLDELRSEVISASHVLLELAMNGRRARAQTEMRIKDNDICLA</sequence>
<dbReference type="RefSeq" id="WP_207576060.1">
    <property type="nucleotide sequence ID" value="NZ_JAFNME010000037.1"/>
</dbReference>
<proteinExistence type="predicted"/>
<dbReference type="Gene3D" id="3.30.2390.10">
    <property type="entry name" value="TTHA1013-like"/>
    <property type="match status" value="1"/>
</dbReference>
<comment type="caution">
    <text evidence="1">The sequence shown here is derived from an EMBL/GenBank/DDBJ whole genome shotgun (WGS) entry which is preliminary data.</text>
</comment>
<accession>A0A939GX26</accession>
<protein>
    <submittedName>
        <fullName evidence="1">DUF1902 domain-containing protein</fullName>
    </submittedName>
</protein>
<evidence type="ECO:0000313" key="1">
    <source>
        <dbReference type="EMBL" id="MBO1250670.1"/>
    </source>
</evidence>
<gene>
    <name evidence="1" type="ORF">J1777_12665</name>
</gene>
<dbReference type="SUPFAM" id="SSF143100">
    <property type="entry name" value="TTHA1013/TTHA0281-like"/>
    <property type="match status" value="1"/>
</dbReference>
<dbReference type="AlphaFoldDB" id="A0A939GX26"/>
<organism evidence="1 2">
    <name type="scientific">Comamonas denitrificans</name>
    <dbReference type="NCBI Taxonomy" id="117506"/>
    <lineage>
        <taxon>Bacteria</taxon>
        <taxon>Pseudomonadati</taxon>
        <taxon>Pseudomonadota</taxon>
        <taxon>Betaproteobacteria</taxon>
        <taxon>Burkholderiales</taxon>
        <taxon>Comamonadaceae</taxon>
        <taxon>Comamonas</taxon>
    </lineage>
</organism>
<dbReference type="EMBL" id="JAFNME010000037">
    <property type="protein sequence ID" value="MBO1250670.1"/>
    <property type="molecule type" value="Genomic_DNA"/>
</dbReference>
<evidence type="ECO:0000313" key="2">
    <source>
        <dbReference type="Proteomes" id="UP000664731"/>
    </source>
</evidence>
<keyword evidence="2" id="KW-1185">Reference proteome</keyword>
<reference evidence="1" key="1">
    <citation type="submission" date="2021-03" db="EMBL/GenBank/DDBJ databases">
        <title>Comamonas denitrificans.</title>
        <authorList>
            <person name="Finster K."/>
        </authorList>
    </citation>
    <scope>NUCLEOTIDE SEQUENCE</scope>
    <source>
        <strain evidence="1">MM2021_4</strain>
    </source>
</reference>
<name>A0A939GX26_9BURK</name>
<dbReference type="InterPro" id="IPR035069">
    <property type="entry name" value="TTHA1013/TTHA0281-like"/>
</dbReference>
<dbReference type="Proteomes" id="UP000664731">
    <property type="component" value="Unassembled WGS sequence"/>
</dbReference>